<evidence type="ECO:0000313" key="3">
    <source>
        <dbReference type="Proteomes" id="UP000716446"/>
    </source>
</evidence>
<sequence length="241" mass="25982">MADPFTIAASVGGLTSLGIQLLQSLNKYTGSALDSKGRIKAISMDIDLTVQVFQALDTTIKDDANRVMMNDDAERLARDAITQCRELFTMIQSTLPGLGPDGPRMRNKITYPLIEPELELLRGNLEKVKTTLQLLMQVIMFAAMSKRSAEQASLGRGGGGNKPKNSANAGKKKQVPAFTRWMLGGGTRPRPKGAENPAAGLDPSSETLGTTAQKPPTLDDLLEQWTNLPSVVDALDENEEA</sequence>
<feature type="compositionally biased region" description="Polar residues" evidence="1">
    <location>
        <begin position="204"/>
        <end position="214"/>
    </location>
</feature>
<dbReference type="PANTHER" id="PTHR36167:SF4">
    <property type="entry name" value="FUNGAL N-TERMINAL DOMAIN-CONTAINING PROTEIN"/>
    <property type="match status" value="1"/>
</dbReference>
<dbReference type="EMBL" id="CAIJEN010000003">
    <property type="protein sequence ID" value="CAD0083746.1"/>
    <property type="molecule type" value="Genomic_DNA"/>
</dbReference>
<dbReference type="GO" id="GO:0006355">
    <property type="term" value="P:regulation of DNA-templated transcription"/>
    <property type="evidence" value="ECO:0007669"/>
    <property type="project" value="InterPro"/>
</dbReference>
<proteinExistence type="predicted"/>
<gene>
    <name evidence="2" type="ORF">AWRI4619_LOCUS2313</name>
</gene>
<dbReference type="Proteomes" id="UP000716446">
    <property type="component" value="Unassembled WGS sequence"/>
</dbReference>
<feature type="region of interest" description="Disordered" evidence="1">
    <location>
        <begin position="152"/>
        <end position="217"/>
    </location>
</feature>
<evidence type="ECO:0000256" key="1">
    <source>
        <dbReference type="SAM" id="MobiDB-lite"/>
    </source>
</evidence>
<protein>
    <recommendedName>
        <fullName evidence="4">Fungal N-terminal domain-containing protein</fullName>
    </recommendedName>
</protein>
<evidence type="ECO:0008006" key="4">
    <source>
        <dbReference type="Google" id="ProtNLM"/>
    </source>
</evidence>
<accession>A0A9N8J9G2</accession>
<dbReference type="PANTHER" id="PTHR36167">
    <property type="entry name" value="C2H2 FINGER DOMAIN TRANSCRIPTION FACTOR (EUROFUNG)-RELATED"/>
    <property type="match status" value="1"/>
</dbReference>
<organism evidence="2 3">
    <name type="scientific">Aureobasidium vineae</name>
    <dbReference type="NCBI Taxonomy" id="2773715"/>
    <lineage>
        <taxon>Eukaryota</taxon>
        <taxon>Fungi</taxon>
        <taxon>Dikarya</taxon>
        <taxon>Ascomycota</taxon>
        <taxon>Pezizomycotina</taxon>
        <taxon>Dothideomycetes</taxon>
        <taxon>Dothideomycetidae</taxon>
        <taxon>Dothideales</taxon>
        <taxon>Saccotheciaceae</taxon>
        <taxon>Aureobasidium</taxon>
    </lineage>
</organism>
<dbReference type="AlphaFoldDB" id="A0A9N8J9G2"/>
<reference evidence="2" key="1">
    <citation type="submission" date="2020-06" db="EMBL/GenBank/DDBJ databases">
        <authorList>
            <person name="Onetto C."/>
        </authorList>
    </citation>
    <scope>NUCLEOTIDE SEQUENCE</scope>
</reference>
<comment type="caution">
    <text evidence="2">The sequence shown here is derived from an EMBL/GenBank/DDBJ whole genome shotgun (WGS) entry which is preliminary data.</text>
</comment>
<keyword evidence="3" id="KW-1185">Reference proteome</keyword>
<evidence type="ECO:0000313" key="2">
    <source>
        <dbReference type="EMBL" id="CAD0083746.1"/>
    </source>
</evidence>
<name>A0A9N8J9G2_9PEZI</name>
<dbReference type="InterPro" id="IPR039327">
    <property type="entry name" value="CON7-like"/>
</dbReference>